<dbReference type="AlphaFoldDB" id="A0A7X3FR68"/>
<comment type="caution">
    <text evidence="1">The sequence shown here is derived from an EMBL/GenBank/DDBJ whole genome shotgun (WGS) entry which is preliminary data.</text>
</comment>
<dbReference type="Proteomes" id="UP000438106">
    <property type="component" value="Unassembled WGS sequence"/>
</dbReference>
<dbReference type="EMBL" id="WQRF01000001">
    <property type="protein sequence ID" value="MVS98792.1"/>
    <property type="molecule type" value="Genomic_DNA"/>
</dbReference>
<name>A0A7X3FR68_9HYPH</name>
<evidence type="ECO:0000313" key="2">
    <source>
        <dbReference type="Proteomes" id="UP000438106"/>
    </source>
</evidence>
<sequence length="72" mass="8139">MSYSGRITRFNMHQLSSYERLQYQRDRRAEALAMAQKQAALANSLAAIQKNQAVAIGNLVSKVAMQRISKRV</sequence>
<proteinExistence type="predicted"/>
<dbReference type="RefSeq" id="WP_157289647.1">
    <property type="nucleotide sequence ID" value="NZ_WQRF01000001.1"/>
</dbReference>
<organism evidence="1 2">
    <name type="scientific">Devosia marina</name>
    <dbReference type="NCBI Taxonomy" id="2683198"/>
    <lineage>
        <taxon>Bacteria</taxon>
        <taxon>Pseudomonadati</taxon>
        <taxon>Pseudomonadota</taxon>
        <taxon>Alphaproteobacteria</taxon>
        <taxon>Hyphomicrobiales</taxon>
        <taxon>Devosiaceae</taxon>
        <taxon>Devosia</taxon>
    </lineage>
</organism>
<reference evidence="1 2" key="1">
    <citation type="submission" date="2019-12" db="EMBL/GenBank/DDBJ databases">
        <title>Devosia maris sp. nov., isolated from the deep seawater.</title>
        <authorList>
            <person name="Liu Y."/>
        </authorList>
    </citation>
    <scope>NUCLEOTIDE SEQUENCE [LARGE SCALE GENOMIC DNA]</scope>
    <source>
        <strain evidence="1 2">L53-10-65</strain>
    </source>
</reference>
<gene>
    <name evidence="1" type="ORF">GO014_07130</name>
</gene>
<evidence type="ECO:0000313" key="1">
    <source>
        <dbReference type="EMBL" id="MVS98792.1"/>
    </source>
</evidence>
<keyword evidence="2" id="KW-1185">Reference proteome</keyword>
<accession>A0A7X3FR68</accession>
<protein>
    <submittedName>
        <fullName evidence="1">Uncharacterized protein</fullName>
    </submittedName>
</protein>